<proteinExistence type="predicted"/>
<dbReference type="RefSeq" id="WP_072996862.1">
    <property type="nucleotide sequence ID" value="NZ_FRAM01000001.1"/>
</dbReference>
<keyword evidence="2" id="KW-1185">Reference proteome</keyword>
<dbReference type="EMBL" id="FRAM01000001">
    <property type="protein sequence ID" value="SHK09415.1"/>
    <property type="molecule type" value="Genomic_DNA"/>
</dbReference>
<sequence length="247" mass="27827">MNKLLLSTALICSFFAKSQENNLDADKKRNLVKMNLTGVVFRNFQFAYERTISKRFGVQVSYGFIPTGQVPLVDQYIKDDDINDIKIGGNNFTLEPRIYLGRGYGHGFYLAPYYRYSHFNIDNLTYNYRSEDPATPGQKIPIAFSGKTNSNSVGLMIGAQWLLGKKDNWVLDVWFIGGHYGGATGTITGKSGRPLTAFEQDQLKKDIEDLDITLFDYKVTTDQNGAKIDLDSGWLGVRSGISFGYRF</sequence>
<evidence type="ECO:0000313" key="2">
    <source>
        <dbReference type="Proteomes" id="UP000184498"/>
    </source>
</evidence>
<organism evidence="1 2">
    <name type="scientific">Epilithonimonas mollis</name>
    <dbReference type="NCBI Taxonomy" id="216903"/>
    <lineage>
        <taxon>Bacteria</taxon>
        <taxon>Pseudomonadati</taxon>
        <taxon>Bacteroidota</taxon>
        <taxon>Flavobacteriia</taxon>
        <taxon>Flavobacteriales</taxon>
        <taxon>Weeksellaceae</taxon>
        <taxon>Chryseobacterium group</taxon>
        <taxon>Epilithonimonas</taxon>
    </lineage>
</organism>
<dbReference type="OrthoDB" id="1118958at2"/>
<protein>
    <recommendedName>
        <fullName evidence="3">DUF3575 domain-containing protein</fullName>
    </recommendedName>
</protein>
<dbReference type="AlphaFoldDB" id="A0A1M6PN80"/>
<name>A0A1M6PN80_9FLAO</name>
<evidence type="ECO:0008006" key="3">
    <source>
        <dbReference type="Google" id="ProtNLM"/>
    </source>
</evidence>
<reference evidence="2" key="1">
    <citation type="submission" date="2016-11" db="EMBL/GenBank/DDBJ databases">
        <authorList>
            <person name="Varghese N."/>
            <person name="Submissions S."/>
        </authorList>
    </citation>
    <scope>NUCLEOTIDE SEQUENCE [LARGE SCALE GENOMIC DNA]</scope>
    <source>
        <strain evidence="2">DSM 18016</strain>
    </source>
</reference>
<dbReference type="STRING" id="216903.SAMN05444371_1207"/>
<evidence type="ECO:0000313" key="1">
    <source>
        <dbReference type="EMBL" id="SHK09415.1"/>
    </source>
</evidence>
<gene>
    <name evidence="1" type="ORF">SAMN05444371_1207</name>
</gene>
<dbReference type="Proteomes" id="UP000184498">
    <property type="component" value="Unassembled WGS sequence"/>
</dbReference>
<accession>A0A1M6PN80</accession>